<gene>
    <name evidence="2" type="ORF">D4Q52_11600</name>
</gene>
<feature type="domain" description="SnoaL-like" evidence="1">
    <location>
        <begin position="17"/>
        <end position="112"/>
    </location>
</feature>
<evidence type="ECO:0000313" key="3">
    <source>
        <dbReference type="Proteomes" id="UP000285523"/>
    </source>
</evidence>
<reference evidence="2 3" key="1">
    <citation type="submission" date="2018-09" db="EMBL/GenBank/DDBJ databases">
        <title>Draft genome sequence of Rhodopseudomonas palustris 2.1.18.</title>
        <authorList>
            <person name="Robertson S.L."/>
            <person name="Meyer T.E."/>
            <person name="Kyndt J.A."/>
        </authorList>
    </citation>
    <scope>NUCLEOTIDE SEQUENCE [LARGE SCALE GENOMIC DNA]</scope>
    <source>
        <strain evidence="2 3">2.1.18</strain>
    </source>
</reference>
<name>A0A418VFA7_RHOPL</name>
<dbReference type="EMBL" id="QYYD01000010">
    <property type="protein sequence ID" value="RJF74757.1"/>
    <property type="molecule type" value="Genomic_DNA"/>
</dbReference>
<dbReference type="InterPro" id="IPR037401">
    <property type="entry name" value="SnoaL-like"/>
</dbReference>
<proteinExistence type="predicted"/>
<sequence>MSDDTYALAATSQHSIAAWLGALPAGDSAALKALLAEDVTFHSPAVQSPIRGREATLLVMLTVAEVLQSICYRRTFVCGPYEAALEFNAEIGQLQLKGIDLMRFDADGRICEFEVMMRPLRALSAVAEAVGNRVAPKMLELKLKAGPGGG</sequence>
<dbReference type="InterPro" id="IPR032710">
    <property type="entry name" value="NTF2-like_dom_sf"/>
</dbReference>
<evidence type="ECO:0000259" key="1">
    <source>
        <dbReference type="Pfam" id="PF12680"/>
    </source>
</evidence>
<protein>
    <submittedName>
        <fullName evidence="2">Nuclear transport factor 2 family protein</fullName>
    </submittedName>
</protein>
<accession>A0A418VFA7</accession>
<evidence type="ECO:0000313" key="2">
    <source>
        <dbReference type="EMBL" id="RJF74757.1"/>
    </source>
</evidence>
<organism evidence="2 3">
    <name type="scientific">Rhodopseudomonas palustris</name>
    <dbReference type="NCBI Taxonomy" id="1076"/>
    <lineage>
        <taxon>Bacteria</taxon>
        <taxon>Pseudomonadati</taxon>
        <taxon>Pseudomonadota</taxon>
        <taxon>Alphaproteobacteria</taxon>
        <taxon>Hyphomicrobiales</taxon>
        <taxon>Nitrobacteraceae</taxon>
        <taxon>Rhodopseudomonas</taxon>
    </lineage>
</organism>
<dbReference type="OrthoDB" id="1163083at2"/>
<dbReference type="AlphaFoldDB" id="A0A418VFA7"/>
<dbReference type="Gene3D" id="3.10.450.50">
    <property type="match status" value="1"/>
</dbReference>
<dbReference type="Pfam" id="PF12680">
    <property type="entry name" value="SnoaL_2"/>
    <property type="match status" value="1"/>
</dbReference>
<comment type="caution">
    <text evidence="2">The sequence shown here is derived from an EMBL/GenBank/DDBJ whole genome shotgun (WGS) entry which is preliminary data.</text>
</comment>
<dbReference type="Proteomes" id="UP000285523">
    <property type="component" value="Unassembled WGS sequence"/>
</dbReference>
<dbReference type="SUPFAM" id="SSF54427">
    <property type="entry name" value="NTF2-like"/>
    <property type="match status" value="1"/>
</dbReference>